<dbReference type="PANTHER" id="PTHR36503">
    <property type="entry name" value="BLR2520 PROTEIN"/>
    <property type="match status" value="1"/>
</dbReference>
<evidence type="ECO:0000259" key="1">
    <source>
        <dbReference type="PROSITE" id="PS51819"/>
    </source>
</evidence>
<dbReference type="EMBL" id="CDOD01000009">
    <property type="protein sequence ID" value="CEN33656.1"/>
    <property type="molecule type" value="Genomic_DNA"/>
</dbReference>
<dbReference type="SUPFAM" id="SSF54593">
    <property type="entry name" value="Glyoxalase/Bleomycin resistance protein/Dihydroxybiphenyl dioxygenase"/>
    <property type="match status" value="1"/>
</dbReference>
<dbReference type="InterPro" id="IPR029068">
    <property type="entry name" value="Glyas_Bleomycin-R_OHBP_Dase"/>
</dbReference>
<dbReference type="PANTHER" id="PTHR36503:SF1">
    <property type="entry name" value="BLR2520 PROTEIN"/>
    <property type="match status" value="1"/>
</dbReference>
<proteinExistence type="predicted"/>
<sequence length="139" mass="15934">MRQKLNLITLGVRDFEKSLNFYENLGWKKSVQSLDEYALFPLEGIVLGLHPLKDLEEDTTLPYESSSFSGLTISFNAKSEEEVDEVLQKVAQLGATIVKPAQKVYWGGYSGYFKDLDGYLFEVAYNPYWEFDENDNLVL</sequence>
<protein>
    <submittedName>
        <fullName evidence="2">Glyoxalase family protein</fullName>
    </submittedName>
</protein>
<dbReference type="PROSITE" id="PS51819">
    <property type="entry name" value="VOC"/>
    <property type="match status" value="1"/>
</dbReference>
<dbReference type="Pfam" id="PF00903">
    <property type="entry name" value="Glyoxalase"/>
    <property type="match status" value="1"/>
</dbReference>
<keyword evidence="3" id="KW-1185">Reference proteome</keyword>
<evidence type="ECO:0000313" key="3">
    <source>
        <dbReference type="Proteomes" id="UP000038055"/>
    </source>
</evidence>
<evidence type="ECO:0000313" key="2">
    <source>
        <dbReference type="EMBL" id="CEN33656.1"/>
    </source>
</evidence>
<dbReference type="eggNOG" id="COG0346">
    <property type="taxonomic scope" value="Bacteria"/>
</dbReference>
<dbReference type="CDD" id="cd07251">
    <property type="entry name" value="VOC_like"/>
    <property type="match status" value="1"/>
</dbReference>
<organism evidence="2 3">
    <name type="scientific">Capnocytophaga cynodegmi</name>
    <dbReference type="NCBI Taxonomy" id="28189"/>
    <lineage>
        <taxon>Bacteria</taxon>
        <taxon>Pseudomonadati</taxon>
        <taxon>Bacteroidota</taxon>
        <taxon>Flavobacteriia</taxon>
        <taxon>Flavobacteriales</taxon>
        <taxon>Flavobacteriaceae</taxon>
        <taxon>Capnocytophaga</taxon>
    </lineage>
</organism>
<name>A0A0B7H257_9FLAO</name>
<reference evidence="3" key="1">
    <citation type="submission" date="2015-01" db="EMBL/GenBank/DDBJ databases">
        <authorList>
            <person name="MANFREDI Pablo"/>
        </authorList>
    </citation>
    <scope>NUCLEOTIDE SEQUENCE [LARGE SCALE GENOMIC DNA]</scope>
    <source>
        <strain evidence="3">Ccyn2B</strain>
    </source>
</reference>
<gene>
    <name evidence="2" type="ORF">CCYN2B_170079</name>
</gene>
<dbReference type="InterPro" id="IPR037523">
    <property type="entry name" value="VOC_core"/>
</dbReference>
<dbReference type="AlphaFoldDB" id="A0A0B7H257"/>
<accession>A0A0B7H257</accession>
<feature type="domain" description="VOC" evidence="1">
    <location>
        <begin position="4"/>
        <end position="126"/>
    </location>
</feature>
<dbReference type="Gene3D" id="3.10.180.10">
    <property type="entry name" value="2,3-Dihydroxybiphenyl 1,2-Dioxygenase, domain 1"/>
    <property type="match status" value="1"/>
</dbReference>
<dbReference type="RefSeq" id="WP_036826955.1">
    <property type="nucleotide sequence ID" value="NZ_CDOD01000009.1"/>
</dbReference>
<dbReference type="Proteomes" id="UP000038055">
    <property type="component" value="Unassembled WGS sequence"/>
</dbReference>
<dbReference type="STRING" id="28189.CCYN74_160028"/>
<dbReference type="InterPro" id="IPR004360">
    <property type="entry name" value="Glyas_Fos-R_dOase_dom"/>
</dbReference>